<name>A0ACB8EDE6_9SAUR</name>
<sequence length="139" mass="15534">MGANRSRLWILDLGWGFANGFMEKARRNRKRLYCCELVKLKRAIQSASSHSWLSTGSGPILLCTEPGKPIIGFLDSQKDSGCPSGENIISEGPVEQATLEGRSLKSKPHLCRLDKPRLHWVSEAEEEEKFGFIPHVSLL</sequence>
<reference evidence="1" key="1">
    <citation type="submission" date="2021-08" db="EMBL/GenBank/DDBJ databases">
        <title>The first chromosome-level gecko genome reveals the dynamic sex chromosomes of Neotropical dwarf geckos (Sphaerodactylidae: Sphaerodactylus).</title>
        <authorList>
            <person name="Pinto B.J."/>
            <person name="Keating S.E."/>
            <person name="Gamble T."/>
        </authorList>
    </citation>
    <scope>NUCLEOTIDE SEQUENCE</scope>
    <source>
        <strain evidence="1">TG3544</strain>
    </source>
</reference>
<comment type="caution">
    <text evidence="1">The sequence shown here is derived from an EMBL/GenBank/DDBJ whole genome shotgun (WGS) entry which is preliminary data.</text>
</comment>
<evidence type="ECO:0000313" key="2">
    <source>
        <dbReference type="Proteomes" id="UP000827872"/>
    </source>
</evidence>
<keyword evidence="2" id="KW-1185">Reference proteome</keyword>
<dbReference type="Proteomes" id="UP000827872">
    <property type="component" value="Linkage Group LG16"/>
</dbReference>
<proteinExistence type="predicted"/>
<protein>
    <submittedName>
        <fullName evidence="1">Uncharacterized protein</fullName>
    </submittedName>
</protein>
<accession>A0ACB8EDE6</accession>
<organism evidence="1 2">
    <name type="scientific">Sphaerodactylus townsendi</name>
    <dbReference type="NCBI Taxonomy" id="933632"/>
    <lineage>
        <taxon>Eukaryota</taxon>
        <taxon>Metazoa</taxon>
        <taxon>Chordata</taxon>
        <taxon>Craniata</taxon>
        <taxon>Vertebrata</taxon>
        <taxon>Euteleostomi</taxon>
        <taxon>Lepidosauria</taxon>
        <taxon>Squamata</taxon>
        <taxon>Bifurcata</taxon>
        <taxon>Gekkota</taxon>
        <taxon>Sphaerodactylidae</taxon>
        <taxon>Sphaerodactylus</taxon>
    </lineage>
</organism>
<gene>
    <name evidence="1" type="ORF">K3G42_007984</name>
</gene>
<dbReference type="EMBL" id="CM037629">
    <property type="protein sequence ID" value="KAH7990527.1"/>
    <property type="molecule type" value="Genomic_DNA"/>
</dbReference>
<evidence type="ECO:0000313" key="1">
    <source>
        <dbReference type="EMBL" id="KAH7990527.1"/>
    </source>
</evidence>